<name>A0A0W0S7I6_9GAMM</name>
<gene>
    <name evidence="1" type="ORF">Lche_1584</name>
    <name evidence="2" type="ORF">NCTC11976_02261</name>
</gene>
<evidence type="ECO:0000313" key="4">
    <source>
        <dbReference type="Proteomes" id="UP000277577"/>
    </source>
</evidence>
<dbReference type="PANTHER" id="PTHR41368:SF1">
    <property type="entry name" value="PROTEIN YGHO"/>
    <property type="match status" value="1"/>
</dbReference>
<evidence type="ECO:0000313" key="3">
    <source>
        <dbReference type="Proteomes" id="UP000054921"/>
    </source>
</evidence>
<protein>
    <recommendedName>
        <fullName evidence="5">N-acetyltransferase domain-containing protein</fullName>
    </recommendedName>
</protein>
<dbReference type="RefSeq" id="WP_035900468.1">
    <property type="nucleotide sequence ID" value="NZ_CAAAIT010000001.1"/>
</dbReference>
<dbReference type="EMBL" id="LR134173">
    <property type="protein sequence ID" value="VEB37526.1"/>
    <property type="molecule type" value="Genomic_DNA"/>
</dbReference>
<dbReference type="AlphaFoldDB" id="A0A0W0S7I6"/>
<keyword evidence="4" id="KW-1185">Reference proteome</keyword>
<organism evidence="1 3">
    <name type="scientific">Legionella cherrii</name>
    <dbReference type="NCBI Taxonomy" id="28084"/>
    <lineage>
        <taxon>Bacteria</taxon>
        <taxon>Pseudomonadati</taxon>
        <taxon>Pseudomonadota</taxon>
        <taxon>Gammaproteobacteria</taxon>
        <taxon>Legionellales</taxon>
        <taxon>Legionellaceae</taxon>
        <taxon>Legionella</taxon>
    </lineage>
</organism>
<dbReference type="STRING" id="28084.Lche_1584"/>
<reference evidence="2 4" key="2">
    <citation type="submission" date="2018-12" db="EMBL/GenBank/DDBJ databases">
        <authorList>
            <consortium name="Pathogen Informatics"/>
        </authorList>
    </citation>
    <scope>NUCLEOTIDE SEQUENCE [LARGE SCALE GENOMIC DNA]</scope>
    <source>
        <strain evidence="2 4">NCTC11976</strain>
    </source>
</reference>
<dbReference type="SUPFAM" id="SSF55729">
    <property type="entry name" value="Acyl-CoA N-acyltransferases (Nat)"/>
    <property type="match status" value="1"/>
</dbReference>
<dbReference type="OrthoDB" id="9806005at2"/>
<accession>A0A0W0S7I6</accession>
<reference evidence="1 3" key="1">
    <citation type="submission" date="2015-11" db="EMBL/GenBank/DDBJ databases">
        <title>Genomic analysis of 38 Legionella species identifies large and diverse effector repertoires.</title>
        <authorList>
            <person name="Burstein D."/>
            <person name="Amaro F."/>
            <person name="Zusman T."/>
            <person name="Lifshitz Z."/>
            <person name="Cohen O."/>
            <person name="Gilbert J.A."/>
            <person name="Pupko T."/>
            <person name="Shuman H.A."/>
            <person name="Segal G."/>
        </authorList>
    </citation>
    <scope>NUCLEOTIDE SEQUENCE [LARGE SCALE GENOMIC DNA]</scope>
    <source>
        <strain evidence="1 3">ORW</strain>
    </source>
</reference>
<evidence type="ECO:0000313" key="1">
    <source>
        <dbReference type="EMBL" id="KTC79564.1"/>
    </source>
</evidence>
<dbReference type="PANTHER" id="PTHR41368">
    <property type="entry name" value="PROTEIN YGHO"/>
    <property type="match status" value="1"/>
</dbReference>
<sequence length="393" mass="46284">MGQFKLARVQTTKDAKDFIRVNVKINKNNADYIRPLNKDIDDVFDPQRNNTFRHGWIQRWILRDTRGELVGRIAAFINLQYQVIADNYLVGGIGFFDCIYDHQAAKILFDAAKDWLQFQGIEAMDGPINFGEQDRWWGLLVEGFQNPPYLTNYNLPYYQELFEAYGFQEFYHQLGYSIALDTSLKPIWYKIHSEYENNPDFSIQHIDTNNFKKFSYDFTEMLYIDKLDLGPNGQVEFDLVVDLLRKMLLLGDNPMVLLAQYQQRPIAALFSIPDLNQLIKYLNGKFGIVQIVKLFCLKHFKPCNKIMGLIYAIIPEFQKTGITVYLTIELLKKINKSPKFRYTEYEMKWIGEVNPKMHQQMEKIGLMHKNRVLTTYRYFFDKSKTLKSSPLII</sequence>
<evidence type="ECO:0008006" key="5">
    <source>
        <dbReference type="Google" id="ProtNLM"/>
    </source>
</evidence>
<proteinExistence type="predicted"/>
<dbReference type="Proteomes" id="UP000277577">
    <property type="component" value="Chromosome"/>
</dbReference>
<dbReference type="EMBL" id="LNXW01000013">
    <property type="protein sequence ID" value="KTC79564.1"/>
    <property type="molecule type" value="Genomic_DNA"/>
</dbReference>
<dbReference type="Proteomes" id="UP000054921">
    <property type="component" value="Unassembled WGS sequence"/>
</dbReference>
<evidence type="ECO:0000313" key="2">
    <source>
        <dbReference type="EMBL" id="VEB37526.1"/>
    </source>
</evidence>
<dbReference type="PATRIC" id="fig|28084.5.peg.1719"/>
<dbReference type="InterPro" id="IPR016181">
    <property type="entry name" value="Acyl_CoA_acyltransferase"/>
</dbReference>
<dbReference type="InterPro" id="IPR039968">
    <property type="entry name" value="BcerS-like"/>
</dbReference>